<feature type="region of interest" description="Disordered" evidence="1">
    <location>
        <begin position="56"/>
        <end position="103"/>
    </location>
</feature>
<keyword evidence="3" id="KW-1185">Reference proteome</keyword>
<dbReference type="AlphaFoldDB" id="A0AA38MHW4"/>
<sequence>MRSPRDYTFFGTVEIEKLPFSGTGIMAKSYLLVMLRNSASRVPNDCGCLQFQVSEALGGPWKSPSPRSSELAARSTDDDNMGTGGIANRQRKRNDLLQRTQEKRKTVVHTSVFDYVSS</sequence>
<reference evidence="2" key="1">
    <citation type="journal article" date="2023" name="G3 (Bethesda)">
        <title>Whole genome assemblies of Zophobas morio and Tenebrio molitor.</title>
        <authorList>
            <person name="Kaur S."/>
            <person name="Stinson S.A."/>
            <person name="diCenzo G.C."/>
        </authorList>
    </citation>
    <scope>NUCLEOTIDE SEQUENCE</scope>
    <source>
        <strain evidence="2">QUZm001</strain>
    </source>
</reference>
<evidence type="ECO:0000313" key="2">
    <source>
        <dbReference type="EMBL" id="KAJ3656753.1"/>
    </source>
</evidence>
<feature type="compositionally biased region" description="Basic and acidic residues" evidence="1">
    <location>
        <begin position="93"/>
        <end position="103"/>
    </location>
</feature>
<comment type="caution">
    <text evidence="2">The sequence shown here is derived from an EMBL/GenBank/DDBJ whole genome shotgun (WGS) entry which is preliminary data.</text>
</comment>
<dbReference type="Proteomes" id="UP001168821">
    <property type="component" value="Unassembled WGS sequence"/>
</dbReference>
<evidence type="ECO:0000256" key="1">
    <source>
        <dbReference type="SAM" id="MobiDB-lite"/>
    </source>
</evidence>
<evidence type="ECO:0000313" key="3">
    <source>
        <dbReference type="Proteomes" id="UP001168821"/>
    </source>
</evidence>
<name>A0AA38MHW4_9CUCU</name>
<protein>
    <submittedName>
        <fullName evidence="2">Uncharacterized protein</fullName>
    </submittedName>
</protein>
<gene>
    <name evidence="2" type="ORF">Zmor_015802</name>
</gene>
<organism evidence="2 3">
    <name type="scientific">Zophobas morio</name>
    <dbReference type="NCBI Taxonomy" id="2755281"/>
    <lineage>
        <taxon>Eukaryota</taxon>
        <taxon>Metazoa</taxon>
        <taxon>Ecdysozoa</taxon>
        <taxon>Arthropoda</taxon>
        <taxon>Hexapoda</taxon>
        <taxon>Insecta</taxon>
        <taxon>Pterygota</taxon>
        <taxon>Neoptera</taxon>
        <taxon>Endopterygota</taxon>
        <taxon>Coleoptera</taxon>
        <taxon>Polyphaga</taxon>
        <taxon>Cucujiformia</taxon>
        <taxon>Tenebrionidae</taxon>
        <taxon>Zophobas</taxon>
    </lineage>
</organism>
<proteinExistence type="predicted"/>
<dbReference type="EMBL" id="JALNTZ010000004">
    <property type="protein sequence ID" value="KAJ3656753.1"/>
    <property type="molecule type" value="Genomic_DNA"/>
</dbReference>
<accession>A0AA38MHW4</accession>